<reference evidence="3 4" key="1">
    <citation type="submission" date="2023-03" db="EMBL/GenBank/DDBJ databases">
        <title>Bacillus Genome Sequencing.</title>
        <authorList>
            <person name="Dunlap C."/>
        </authorList>
    </citation>
    <scope>NUCLEOTIDE SEQUENCE [LARGE SCALE GENOMIC DNA]</scope>
    <source>
        <strain evidence="3 4">BD-525</strain>
    </source>
</reference>
<evidence type="ECO:0000313" key="3">
    <source>
        <dbReference type="EMBL" id="MEC0241090.1"/>
    </source>
</evidence>
<dbReference type="RefSeq" id="WP_326088812.1">
    <property type="nucleotide sequence ID" value="NZ_JARLKZ010000008.1"/>
</dbReference>
<evidence type="ECO:0000313" key="4">
    <source>
        <dbReference type="Proteomes" id="UP001344632"/>
    </source>
</evidence>
<accession>A0ABU6GQU6</accession>
<feature type="region of interest" description="Disordered" evidence="1">
    <location>
        <begin position="32"/>
        <end position="55"/>
    </location>
</feature>
<gene>
    <name evidence="3" type="ORF">P4H66_14660</name>
</gene>
<keyword evidence="4" id="KW-1185">Reference proteome</keyword>
<evidence type="ECO:0000256" key="2">
    <source>
        <dbReference type="SAM" id="SignalP"/>
    </source>
</evidence>
<feature type="signal peptide" evidence="2">
    <location>
        <begin position="1"/>
        <end position="23"/>
    </location>
</feature>
<protein>
    <recommendedName>
        <fullName evidence="5">DUF3298 domain-containing protein</fullName>
    </recommendedName>
</protein>
<proteinExistence type="predicted"/>
<dbReference type="Proteomes" id="UP001344632">
    <property type="component" value="Unassembled WGS sequence"/>
</dbReference>
<name>A0ABU6GQU6_9BACL</name>
<sequence length="242" mass="26495">MQKWIAFGIFSILLLGGAGAVCAKMQQPPPLTAPAGQVLQHSSPDGESDTSRKTSKADFEVTNQTIHRAHFAADYPQIKGLTGVLAEENINQDLENIIRKYSEDMTTSDKLNLSYEVASSSGDFYSFVFHGMLTQGMPNGAAGESFPVLDALNYDARTNSRITSENLMKSDKKSMTAFSKLFSSYAGKDAKAFGDDMGVYFTDADVVFYFLKNDAAVGYTQVHIPLVEAKPFFNDPIQPLNK</sequence>
<organism evidence="3 4">
    <name type="scientific">Paenibacillus dokdonensis</name>
    <dbReference type="NCBI Taxonomy" id="2567944"/>
    <lineage>
        <taxon>Bacteria</taxon>
        <taxon>Bacillati</taxon>
        <taxon>Bacillota</taxon>
        <taxon>Bacilli</taxon>
        <taxon>Bacillales</taxon>
        <taxon>Paenibacillaceae</taxon>
        <taxon>Paenibacillus</taxon>
    </lineage>
</organism>
<evidence type="ECO:0008006" key="5">
    <source>
        <dbReference type="Google" id="ProtNLM"/>
    </source>
</evidence>
<keyword evidence="2" id="KW-0732">Signal</keyword>
<evidence type="ECO:0000256" key="1">
    <source>
        <dbReference type="SAM" id="MobiDB-lite"/>
    </source>
</evidence>
<dbReference type="EMBL" id="JARLKZ010000008">
    <property type="protein sequence ID" value="MEC0241090.1"/>
    <property type="molecule type" value="Genomic_DNA"/>
</dbReference>
<comment type="caution">
    <text evidence="3">The sequence shown here is derived from an EMBL/GenBank/DDBJ whole genome shotgun (WGS) entry which is preliminary data.</text>
</comment>
<feature type="chain" id="PRO_5047456084" description="DUF3298 domain-containing protein" evidence="2">
    <location>
        <begin position="24"/>
        <end position="242"/>
    </location>
</feature>